<dbReference type="AlphaFoldDB" id="T0QL94"/>
<protein>
    <submittedName>
        <fullName evidence="8">Serine/threonine protein kinase</fullName>
    </submittedName>
</protein>
<sequence>MKNYLVERELAHALYGRVLLCRDSTQRVVVKRLDLRAAAERRSVDDGRLVAEDATMEKHVHGLLAHAHIVALHETFCADGYDHFVMEYCPRGELFQELQRQPSQRFQPTRAHDCFIQIATAVAFMHERGFAHCDLSLENVFVDATFNCKVGDFGLASPTAARKLTPVGKRIYMAPEMLLPGGYAPDKADVWALGIMLFIMLTGCPLFGRADDSDSVFRYVQAHGLVGVLRGWKLDHVVSKDCLHLLKKLLDVDPKRRPAMKTVMKHPYVRDGLRFFEIGDHVGRFFKALWTTPREWRRSEASAPTQGAKKKRPPRSSIY</sequence>
<keyword evidence="3" id="KW-0547">Nucleotide-binding</keyword>
<dbReference type="GeneID" id="19947896"/>
<dbReference type="VEuPathDB" id="FungiDB:SDRG_07169"/>
<dbReference type="PANTHER" id="PTHR24345">
    <property type="entry name" value="SERINE/THREONINE-PROTEIN KINASE PLK"/>
    <property type="match status" value="1"/>
</dbReference>
<name>T0QL94_SAPDV</name>
<keyword evidence="1 8" id="KW-0723">Serine/threonine-protein kinase</keyword>
<feature type="domain" description="Protein kinase" evidence="7">
    <location>
        <begin position="4"/>
        <end position="269"/>
    </location>
</feature>
<feature type="compositionally biased region" description="Basic residues" evidence="6">
    <location>
        <begin position="308"/>
        <end position="319"/>
    </location>
</feature>
<dbReference type="STRING" id="1156394.T0QL94"/>
<evidence type="ECO:0000256" key="4">
    <source>
        <dbReference type="ARBA" id="ARBA00022777"/>
    </source>
</evidence>
<dbReference type="PROSITE" id="PS50011">
    <property type="entry name" value="PROTEIN_KINASE_DOM"/>
    <property type="match status" value="1"/>
</dbReference>
<evidence type="ECO:0000256" key="1">
    <source>
        <dbReference type="ARBA" id="ARBA00022527"/>
    </source>
</evidence>
<evidence type="ECO:0000256" key="3">
    <source>
        <dbReference type="ARBA" id="ARBA00022741"/>
    </source>
</evidence>
<dbReference type="GO" id="GO:0005524">
    <property type="term" value="F:ATP binding"/>
    <property type="evidence" value="ECO:0007669"/>
    <property type="project" value="UniProtKB-KW"/>
</dbReference>
<dbReference type="GO" id="GO:0005634">
    <property type="term" value="C:nucleus"/>
    <property type="evidence" value="ECO:0007669"/>
    <property type="project" value="TreeGrafter"/>
</dbReference>
<dbReference type="EMBL" id="JH767151">
    <property type="protein sequence ID" value="EQC35461.1"/>
    <property type="molecule type" value="Genomic_DNA"/>
</dbReference>
<accession>T0QL94</accession>
<dbReference type="Proteomes" id="UP000030762">
    <property type="component" value="Unassembled WGS sequence"/>
</dbReference>
<evidence type="ECO:0000256" key="5">
    <source>
        <dbReference type="ARBA" id="ARBA00022840"/>
    </source>
</evidence>
<reference evidence="8 9" key="1">
    <citation type="submission" date="2012-04" db="EMBL/GenBank/DDBJ databases">
        <title>The Genome Sequence of Saprolegnia declina VS20.</title>
        <authorList>
            <consortium name="The Broad Institute Genome Sequencing Platform"/>
            <person name="Russ C."/>
            <person name="Nusbaum C."/>
            <person name="Tyler B."/>
            <person name="van West P."/>
            <person name="Dieguez-Uribeondo J."/>
            <person name="de Bruijn I."/>
            <person name="Tripathy S."/>
            <person name="Jiang R."/>
            <person name="Young S.K."/>
            <person name="Zeng Q."/>
            <person name="Gargeya S."/>
            <person name="Fitzgerald M."/>
            <person name="Haas B."/>
            <person name="Abouelleil A."/>
            <person name="Alvarado L."/>
            <person name="Arachchi H.M."/>
            <person name="Berlin A."/>
            <person name="Chapman S.B."/>
            <person name="Goldberg J."/>
            <person name="Griggs A."/>
            <person name="Gujja S."/>
            <person name="Hansen M."/>
            <person name="Howarth C."/>
            <person name="Imamovic A."/>
            <person name="Larimer J."/>
            <person name="McCowen C."/>
            <person name="Montmayeur A."/>
            <person name="Murphy C."/>
            <person name="Neiman D."/>
            <person name="Pearson M."/>
            <person name="Priest M."/>
            <person name="Roberts A."/>
            <person name="Saif S."/>
            <person name="Shea T."/>
            <person name="Sisk P."/>
            <person name="Sykes S."/>
            <person name="Wortman J."/>
            <person name="Nusbaum C."/>
            <person name="Birren B."/>
        </authorList>
    </citation>
    <scope>NUCLEOTIDE SEQUENCE [LARGE SCALE GENOMIC DNA]</scope>
    <source>
        <strain evidence="8 9">VS20</strain>
    </source>
</reference>
<organism evidence="8 9">
    <name type="scientific">Saprolegnia diclina (strain VS20)</name>
    <dbReference type="NCBI Taxonomy" id="1156394"/>
    <lineage>
        <taxon>Eukaryota</taxon>
        <taxon>Sar</taxon>
        <taxon>Stramenopiles</taxon>
        <taxon>Oomycota</taxon>
        <taxon>Saprolegniomycetes</taxon>
        <taxon>Saprolegniales</taxon>
        <taxon>Saprolegniaceae</taxon>
        <taxon>Saprolegnia</taxon>
    </lineage>
</organism>
<dbReference type="Gene3D" id="1.10.510.10">
    <property type="entry name" value="Transferase(Phosphotransferase) domain 1"/>
    <property type="match status" value="1"/>
</dbReference>
<keyword evidence="2" id="KW-0808">Transferase</keyword>
<dbReference type="OMA" id="LHETFCA"/>
<dbReference type="SUPFAM" id="SSF56112">
    <property type="entry name" value="Protein kinase-like (PK-like)"/>
    <property type="match status" value="1"/>
</dbReference>
<dbReference type="PANTHER" id="PTHR24345:SF91">
    <property type="entry name" value="SERINE_THREONINE-PROTEIN KINASE PLK4"/>
    <property type="match status" value="1"/>
</dbReference>
<evidence type="ECO:0000313" key="9">
    <source>
        <dbReference type="Proteomes" id="UP000030762"/>
    </source>
</evidence>
<dbReference type="RefSeq" id="XP_008611211.1">
    <property type="nucleotide sequence ID" value="XM_008612989.1"/>
</dbReference>
<evidence type="ECO:0000256" key="6">
    <source>
        <dbReference type="SAM" id="MobiDB-lite"/>
    </source>
</evidence>
<dbReference type="InParanoid" id="T0QL94"/>
<dbReference type="InterPro" id="IPR000719">
    <property type="entry name" value="Prot_kinase_dom"/>
</dbReference>
<feature type="region of interest" description="Disordered" evidence="6">
    <location>
        <begin position="298"/>
        <end position="319"/>
    </location>
</feature>
<keyword evidence="9" id="KW-1185">Reference proteome</keyword>
<evidence type="ECO:0000256" key="2">
    <source>
        <dbReference type="ARBA" id="ARBA00022679"/>
    </source>
</evidence>
<keyword evidence="4 8" id="KW-0418">Kinase</keyword>
<dbReference type="OrthoDB" id="541276at2759"/>
<dbReference type="InterPro" id="IPR011009">
    <property type="entry name" value="Kinase-like_dom_sf"/>
</dbReference>
<dbReference type="GO" id="GO:0004674">
    <property type="term" value="F:protein serine/threonine kinase activity"/>
    <property type="evidence" value="ECO:0007669"/>
    <property type="project" value="UniProtKB-KW"/>
</dbReference>
<gene>
    <name evidence="8" type="ORF">SDRG_07169</name>
</gene>
<keyword evidence="5" id="KW-0067">ATP-binding</keyword>
<evidence type="ECO:0000259" key="7">
    <source>
        <dbReference type="PROSITE" id="PS50011"/>
    </source>
</evidence>
<dbReference type="eggNOG" id="KOG0589">
    <property type="taxonomic scope" value="Eukaryota"/>
</dbReference>
<proteinExistence type="predicted"/>
<evidence type="ECO:0000313" key="8">
    <source>
        <dbReference type="EMBL" id="EQC35461.1"/>
    </source>
</evidence>
<dbReference type="Pfam" id="PF00069">
    <property type="entry name" value="Pkinase"/>
    <property type="match status" value="1"/>
</dbReference>